<gene>
    <name evidence="1" type="ORF">ACCO45_004071</name>
</gene>
<name>A0ACC4E2J3_PURLI</name>
<protein>
    <submittedName>
        <fullName evidence="1">Uncharacterized protein</fullName>
    </submittedName>
</protein>
<sequence>MATHPVRPNGRSTASVHTLLLGHSRSRRVQLFAPAGGDDGGSAVLRDRLPAASKPRLDNHLRDTLAAERLAADKGLALDAGQQVADGGEREEDTRGDEGAAAEGDADEHDGAHDAVGGRAHVVGRDLADELVKLGRGRADAEEQRHFDEEDQEGECAGRVSVKTIRHSSGHPHGKSAEDDEADVKGKDGRDARCQADDHGQDAQPAIVSPRSHARGLGDDGRLSASPRTLFRAARSSSPLSVDACGSQHYSHSTLLDARRLTEVSRLELLFERHVEGFVELEARRLSVGFVLSRRRSALGDDGSRGQSCDGHGRLAVFWPPDTNSGGQPAQGSEGPVAERGATGWRSSGDVLGGARGASWAEHEAGGHPGKLGQ</sequence>
<proteinExistence type="predicted"/>
<accession>A0ACC4E2J3</accession>
<keyword evidence="2" id="KW-1185">Reference proteome</keyword>
<evidence type="ECO:0000313" key="1">
    <source>
        <dbReference type="EMBL" id="KAL3962548.1"/>
    </source>
</evidence>
<comment type="caution">
    <text evidence="1">The sequence shown here is derived from an EMBL/GenBank/DDBJ whole genome shotgun (WGS) entry which is preliminary data.</text>
</comment>
<dbReference type="EMBL" id="JBGNUJ010000003">
    <property type="protein sequence ID" value="KAL3962548.1"/>
    <property type="molecule type" value="Genomic_DNA"/>
</dbReference>
<organism evidence="1 2">
    <name type="scientific">Purpureocillium lilacinum</name>
    <name type="common">Paecilomyces lilacinus</name>
    <dbReference type="NCBI Taxonomy" id="33203"/>
    <lineage>
        <taxon>Eukaryota</taxon>
        <taxon>Fungi</taxon>
        <taxon>Dikarya</taxon>
        <taxon>Ascomycota</taxon>
        <taxon>Pezizomycotina</taxon>
        <taxon>Sordariomycetes</taxon>
        <taxon>Hypocreomycetidae</taxon>
        <taxon>Hypocreales</taxon>
        <taxon>Ophiocordycipitaceae</taxon>
        <taxon>Purpureocillium</taxon>
    </lineage>
</organism>
<dbReference type="Proteomes" id="UP001638806">
    <property type="component" value="Unassembled WGS sequence"/>
</dbReference>
<reference evidence="1" key="1">
    <citation type="submission" date="2024-12" db="EMBL/GenBank/DDBJ databases">
        <title>Comparative genomics and development of molecular markers within Purpureocillium lilacinum and among Purpureocillium species.</title>
        <authorList>
            <person name="Yeh Z.-Y."/>
            <person name="Ni N.-T."/>
            <person name="Lo P.-H."/>
            <person name="Mushyakhwo K."/>
            <person name="Lin C.-F."/>
            <person name="Nai Y.-S."/>
        </authorList>
    </citation>
    <scope>NUCLEOTIDE SEQUENCE</scope>
    <source>
        <strain evidence="1">NCHU-NPUST-175</strain>
    </source>
</reference>
<evidence type="ECO:0000313" key="2">
    <source>
        <dbReference type="Proteomes" id="UP001638806"/>
    </source>
</evidence>